<reference evidence="1 2" key="1">
    <citation type="journal article" date="2020" name="Cell">
        <title>Large-Scale Comparative Analyses of Tick Genomes Elucidate Their Genetic Diversity and Vector Capacities.</title>
        <authorList>
            <consortium name="Tick Genome and Microbiome Consortium (TIGMIC)"/>
            <person name="Jia N."/>
            <person name="Wang J."/>
            <person name="Shi W."/>
            <person name="Du L."/>
            <person name="Sun Y."/>
            <person name="Zhan W."/>
            <person name="Jiang J.F."/>
            <person name="Wang Q."/>
            <person name="Zhang B."/>
            <person name="Ji P."/>
            <person name="Bell-Sakyi L."/>
            <person name="Cui X.M."/>
            <person name="Yuan T.T."/>
            <person name="Jiang B.G."/>
            <person name="Yang W.F."/>
            <person name="Lam T.T."/>
            <person name="Chang Q.C."/>
            <person name="Ding S.J."/>
            <person name="Wang X.J."/>
            <person name="Zhu J.G."/>
            <person name="Ruan X.D."/>
            <person name="Zhao L."/>
            <person name="Wei J.T."/>
            <person name="Ye R.Z."/>
            <person name="Que T.C."/>
            <person name="Du C.H."/>
            <person name="Zhou Y.H."/>
            <person name="Cheng J.X."/>
            <person name="Dai P.F."/>
            <person name="Guo W.B."/>
            <person name="Han X.H."/>
            <person name="Huang E.J."/>
            <person name="Li L.F."/>
            <person name="Wei W."/>
            <person name="Gao Y.C."/>
            <person name="Liu J.Z."/>
            <person name="Shao H.Z."/>
            <person name="Wang X."/>
            <person name="Wang C.C."/>
            <person name="Yang T.C."/>
            <person name="Huo Q.B."/>
            <person name="Li W."/>
            <person name="Chen H.Y."/>
            <person name="Chen S.E."/>
            <person name="Zhou L.G."/>
            <person name="Ni X.B."/>
            <person name="Tian J.H."/>
            <person name="Sheng Y."/>
            <person name="Liu T."/>
            <person name="Pan Y.S."/>
            <person name="Xia L.Y."/>
            <person name="Li J."/>
            <person name="Zhao F."/>
            <person name="Cao W.C."/>
        </authorList>
    </citation>
    <scope>NUCLEOTIDE SEQUENCE [LARGE SCALE GENOMIC DNA]</scope>
    <source>
        <strain evidence="1">HaeL-2018</strain>
    </source>
</reference>
<dbReference type="AlphaFoldDB" id="A0A9J6H2J4"/>
<evidence type="ECO:0000313" key="2">
    <source>
        <dbReference type="Proteomes" id="UP000821853"/>
    </source>
</evidence>
<accession>A0A9J6H2J4</accession>
<gene>
    <name evidence="1" type="ORF">HPB48_018280</name>
</gene>
<dbReference type="Proteomes" id="UP000821853">
    <property type="component" value="Chromosome 9"/>
</dbReference>
<name>A0A9J6H2J4_HAELO</name>
<comment type="caution">
    <text evidence="1">The sequence shown here is derived from an EMBL/GenBank/DDBJ whole genome shotgun (WGS) entry which is preliminary data.</text>
</comment>
<protein>
    <submittedName>
        <fullName evidence="1">Uncharacterized protein</fullName>
    </submittedName>
</protein>
<sequence>MVGPTASLIATECLRIRDSQNLAEHSWPDRRSSPRAIVTGIDLPDRREYPPHACTRSGRTHATRPLCQICSLGLKKGHRADVCPPPEKTQCTRWGHEHPQEAHDCKIKCVLFGDAHPATLATCPARQRRNYSLSRRTLPPPHVQLTREEAAAWRQLQTNTFPSLLLRHTFYPTTYPDRFST</sequence>
<evidence type="ECO:0000313" key="1">
    <source>
        <dbReference type="EMBL" id="KAH9381957.1"/>
    </source>
</evidence>
<proteinExistence type="predicted"/>
<organism evidence="1 2">
    <name type="scientific">Haemaphysalis longicornis</name>
    <name type="common">Bush tick</name>
    <dbReference type="NCBI Taxonomy" id="44386"/>
    <lineage>
        <taxon>Eukaryota</taxon>
        <taxon>Metazoa</taxon>
        <taxon>Ecdysozoa</taxon>
        <taxon>Arthropoda</taxon>
        <taxon>Chelicerata</taxon>
        <taxon>Arachnida</taxon>
        <taxon>Acari</taxon>
        <taxon>Parasitiformes</taxon>
        <taxon>Ixodida</taxon>
        <taxon>Ixodoidea</taxon>
        <taxon>Ixodidae</taxon>
        <taxon>Haemaphysalinae</taxon>
        <taxon>Haemaphysalis</taxon>
    </lineage>
</organism>
<dbReference type="EMBL" id="JABSTR010000011">
    <property type="protein sequence ID" value="KAH9381957.1"/>
    <property type="molecule type" value="Genomic_DNA"/>
</dbReference>
<dbReference type="VEuPathDB" id="VectorBase:HLOH_042617"/>
<dbReference type="OrthoDB" id="10645601at2759"/>
<keyword evidence="2" id="KW-1185">Reference proteome</keyword>